<dbReference type="Proteomes" id="UP000256297">
    <property type="component" value="Chromosome CBM2589_b"/>
</dbReference>
<feature type="compositionally biased region" description="Basic residues" evidence="1">
    <location>
        <begin position="78"/>
        <end position="87"/>
    </location>
</feature>
<reference evidence="2" key="1">
    <citation type="submission" date="2018-01" db="EMBL/GenBank/DDBJ databases">
        <authorList>
            <person name="Clerissi C."/>
        </authorList>
    </citation>
    <scope>NUCLEOTIDE SEQUENCE</scope>
    <source>
        <strain evidence="2">Cupriavidus taiwanensis STM 3521</strain>
    </source>
</reference>
<gene>
    <name evidence="2" type="ORF">CBM2589_B180057</name>
</gene>
<evidence type="ECO:0000313" key="2">
    <source>
        <dbReference type="EMBL" id="SOY47303.1"/>
    </source>
</evidence>
<organism evidence="2">
    <name type="scientific">Cupriavidus taiwanensis</name>
    <dbReference type="NCBI Taxonomy" id="164546"/>
    <lineage>
        <taxon>Bacteria</taxon>
        <taxon>Pseudomonadati</taxon>
        <taxon>Pseudomonadota</taxon>
        <taxon>Betaproteobacteria</taxon>
        <taxon>Burkholderiales</taxon>
        <taxon>Burkholderiaceae</taxon>
        <taxon>Cupriavidus</taxon>
    </lineage>
</organism>
<feature type="region of interest" description="Disordered" evidence="1">
    <location>
        <begin position="64"/>
        <end position="87"/>
    </location>
</feature>
<evidence type="ECO:0000256" key="1">
    <source>
        <dbReference type="SAM" id="MobiDB-lite"/>
    </source>
</evidence>
<name>A0A375BKW2_9BURK</name>
<dbReference type="EMBL" id="OFSP01000010">
    <property type="protein sequence ID" value="SOY47303.1"/>
    <property type="molecule type" value="Genomic_DNA"/>
</dbReference>
<sequence length="87" mass="9719">MRKAAGGVHGAWDRSASGITPTEQRLAFTLISFRWITRQARLAACAALAKVLVKPLVKVGNAKEFRHPANTPRGPQTGRRKHLRWYD</sequence>
<comment type="caution">
    <text evidence="2">The sequence shown here is derived from an EMBL/GenBank/DDBJ whole genome shotgun (WGS) entry which is preliminary data.</text>
</comment>
<protein>
    <submittedName>
        <fullName evidence="2">Uncharacterized protein</fullName>
    </submittedName>
</protein>
<accession>A0A375BKW2</accession>
<dbReference type="AlphaFoldDB" id="A0A375BKW2"/>
<proteinExistence type="predicted"/>